<evidence type="ECO:0000313" key="1">
    <source>
        <dbReference type="EMBL" id="MEO9246712.1"/>
    </source>
</evidence>
<name>A0ABV0IEY2_9MICC</name>
<dbReference type="Proteomes" id="UP001484097">
    <property type="component" value="Unassembled WGS sequence"/>
</dbReference>
<protein>
    <submittedName>
        <fullName evidence="1">DUF3046 domain-containing protein</fullName>
    </submittedName>
</protein>
<accession>A0ABV0IEY2</accession>
<proteinExistence type="predicted"/>
<dbReference type="RefSeq" id="WP_309808698.1">
    <property type="nucleotide sequence ID" value="NZ_JBDXMX010000001.1"/>
</dbReference>
<dbReference type="InterPro" id="IPR021408">
    <property type="entry name" value="DUF3046"/>
</dbReference>
<gene>
    <name evidence="1" type="ORF">ABDK96_03360</name>
</gene>
<dbReference type="EMBL" id="JBDXMX010000001">
    <property type="protein sequence ID" value="MEO9246712.1"/>
    <property type="molecule type" value="Genomic_DNA"/>
</dbReference>
<keyword evidence="2" id="KW-1185">Reference proteome</keyword>
<sequence length="74" mass="8207">MKISEFRRLMDEEFGPGNAGVIETSLVLPTLQVTAEQALDSGADPRRVWLDVCELQGVPDTRRLGRDIPVKDTP</sequence>
<reference evidence="1 2" key="1">
    <citation type="submission" date="2024-05" db="EMBL/GenBank/DDBJ databases">
        <authorList>
            <person name="Yi C."/>
        </authorList>
    </citation>
    <scope>NUCLEOTIDE SEQUENCE [LARGE SCALE GENOMIC DNA]</scope>
    <source>
        <strain evidence="1 2">XS13</strain>
    </source>
</reference>
<organism evidence="1 2">
    <name type="scientific">Citricoccus nitrophenolicus</name>
    <dbReference type="NCBI Taxonomy" id="863575"/>
    <lineage>
        <taxon>Bacteria</taxon>
        <taxon>Bacillati</taxon>
        <taxon>Actinomycetota</taxon>
        <taxon>Actinomycetes</taxon>
        <taxon>Micrococcales</taxon>
        <taxon>Micrococcaceae</taxon>
        <taxon>Citricoccus</taxon>
    </lineage>
</organism>
<comment type="caution">
    <text evidence="1">The sequence shown here is derived from an EMBL/GenBank/DDBJ whole genome shotgun (WGS) entry which is preliminary data.</text>
</comment>
<dbReference type="Pfam" id="PF11248">
    <property type="entry name" value="DUF3046"/>
    <property type="match status" value="1"/>
</dbReference>
<evidence type="ECO:0000313" key="2">
    <source>
        <dbReference type="Proteomes" id="UP001484097"/>
    </source>
</evidence>